<keyword evidence="3" id="KW-1185">Reference proteome</keyword>
<dbReference type="GeneID" id="99244861"/>
<accession>A0A6B9FEJ9</accession>
<dbReference type="Proteomes" id="UP000428325">
    <property type="component" value="Chromosome"/>
</dbReference>
<evidence type="ECO:0000313" key="3">
    <source>
        <dbReference type="Proteomes" id="UP000428325"/>
    </source>
</evidence>
<sequence>MTDIDPKSDEETPYECFDCGNIIVAETSPGQCPDCGGPMRNRRIPIE</sequence>
<evidence type="ECO:0000313" key="2">
    <source>
        <dbReference type="EMBL" id="QGX93823.1"/>
    </source>
</evidence>
<proteinExistence type="predicted"/>
<feature type="domain" description="DUF7129" evidence="1">
    <location>
        <begin position="3"/>
        <end position="46"/>
    </location>
</feature>
<dbReference type="RefSeq" id="WP_157688059.1">
    <property type="nucleotide sequence ID" value="NZ_CP034345.1"/>
</dbReference>
<dbReference type="NCBIfam" id="NF033497">
    <property type="entry name" value="rubre_like_arch"/>
    <property type="match status" value="1"/>
</dbReference>
<dbReference type="OrthoDB" id="280213at2157"/>
<evidence type="ECO:0000259" key="1">
    <source>
        <dbReference type="Pfam" id="PF23455"/>
    </source>
</evidence>
<dbReference type="EMBL" id="CP034345">
    <property type="protein sequence ID" value="QGX93823.1"/>
    <property type="molecule type" value="Genomic_DNA"/>
</dbReference>
<gene>
    <name evidence="2" type="ORF">EI982_02990</name>
</gene>
<reference evidence="2 3" key="1">
    <citation type="submission" date="2018-12" db="EMBL/GenBank/DDBJ databases">
        <title>Complete genome sequence of Haloplanus rallus MBLA0036.</title>
        <authorList>
            <person name="Nam Y.-d."/>
            <person name="Kang J."/>
            <person name="Chung W.-H."/>
            <person name="Park Y.S."/>
        </authorList>
    </citation>
    <scope>NUCLEOTIDE SEQUENCE [LARGE SCALE GENOMIC DNA]</scope>
    <source>
        <strain evidence="2 3">MBLA0036</strain>
    </source>
</reference>
<dbReference type="Gene3D" id="2.20.28.30">
    <property type="entry name" value="RNA polymerase ii, chain L"/>
    <property type="match status" value="1"/>
</dbReference>
<organism evidence="2 3">
    <name type="scientific">Haloplanus rallus</name>
    <dbReference type="NCBI Taxonomy" id="1816183"/>
    <lineage>
        <taxon>Archaea</taxon>
        <taxon>Methanobacteriati</taxon>
        <taxon>Methanobacteriota</taxon>
        <taxon>Stenosarchaea group</taxon>
        <taxon>Halobacteria</taxon>
        <taxon>Halobacteriales</taxon>
        <taxon>Haloferacaceae</taxon>
        <taxon>Haloplanus</taxon>
    </lineage>
</organism>
<name>A0A6B9FEJ9_9EURY</name>
<dbReference type="AlphaFoldDB" id="A0A6B9FEJ9"/>
<dbReference type="KEGG" id="hra:EI982_02990"/>
<dbReference type="InterPro" id="IPR055553">
    <property type="entry name" value="DUF7129"/>
</dbReference>
<protein>
    <submittedName>
        <fullName evidence="2">Rubrerythrin-like domain-containing protein</fullName>
    </submittedName>
</protein>
<dbReference type="Pfam" id="PF23455">
    <property type="entry name" value="DUF7129"/>
    <property type="match status" value="1"/>
</dbReference>
<dbReference type="SUPFAM" id="SSF57802">
    <property type="entry name" value="Rubredoxin-like"/>
    <property type="match status" value="1"/>
</dbReference>